<name>A0A4Z0MTV4_9BACT</name>
<dbReference type="EMBL" id="SRKZ01000001">
    <property type="protein sequence ID" value="TGD82545.1"/>
    <property type="molecule type" value="Genomic_DNA"/>
</dbReference>
<dbReference type="PANTHER" id="PTHR36443:SF1">
    <property type="entry name" value="BSR5223 PROTEIN"/>
    <property type="match status" value="1"/>
</dbReference>
<keyword evidence="1" id="KW-1133">Transmembrane helix</keyword>
<feature type="transmembrane region" description="Helical" evidence="1">
    <location>
        <begin position="49"/>
        <end position="71"/>
    </location>
</feature>
<keyword evidence="3" id="KW-1185">Reference proteome</keyword>
<sequence>MNPQLGKTLVLLGLLFVAVGAFVWSGGGNLFSWFGRLPGDIRIERPGFRFYAPIVSMLLVSLLLSAVLWVVRRLG</sequence>
<organism evidence="2 3">
    <name type="scientific">Hymenobacter wooponensis</name>
    <dbReference type="NCBI Taxonomy" id="1525360"/>
    <lineage>
        <taxon>Bacteria</taxon>
        <taxon>Pseudomonadati</taxon>
        <taxon>Bacteroidota</taxon>
        <taxon>Cytophagia</taxon>
        <taxon>Cytophagales</taxon>
        <taxon>Hymenobacteraceae</taxon>
        <taxon>Hymenobacter</taxon>
    </lineage>
</organism>
<evidence type="ECO:0000256" key="1">
    <source>
        <dbReference type="SAM" id="Phobius"/>
    </source>
</evidence>
<proteinExistence type="predicted"/>
<dbReference type="OrthoDB" id="680637at2"/>
<dbReference type="Proteomes" id="UP000298284">
    <property type="component" value="Unassembled WGS sequence"/>
</dbReference>
<dbReference type="AlphaFoldDB" id="A0A4Z0MTV4"/>
<accession>A0A4Z0MTV4</accession>
<dbReference type="InterPro" id="IPR021320">
    <property type="entry name" value="DUF2905"/>
</dbReference>
<protein>
    <submittedName>
        <fullName evidence="2">DUF2905 domain-containing protein</fullName>
    </submittedName>
</protein>
<evidence type="ECO:0000313" key="3">
    <source>
        <dbReference type="Proteomes" id="UP000298284"/>
    </source>
</evidence>
<keyword evidence="1" id="KW-0812">Transmembrane</keyword>
<dbReference type="RefSeq" id="WP_135528707.1">
    <property type="nucleotide sequence ID" value="NZ_SRKZ01000001.1"/>
</dbReference>
<comment type="caution">
    <text evidence="2">The sequence shown here is derived from an EMBL/GenBank/DDBJ whole genome shotgun (WGS) entry which is preliminary data.</text>
</comment>
<keyword evidence="1" id="KW-0472">Membrane</keyword>
<gene>
    <name evidence="2" type="ORF">EU557_01805</name>
</gene>
<dbReference type="Pfam" id="PF11146">
    <property type="entry name" value="DUF2905"/>
    <property type="match status" value="1"/>
</dbReference>
<reference evidence="2 3" key="1">
    <citation type="submission" date="2019-04" db="EMBL/GenBank/DDBJ databases">
        <authorList>
            <person name="Feng G."/>
            <person name="Zhang J."/>
            <person name="Zhu H."/>
        </authorList>
    </citation>
    <scope>NUCLEOTIDE SEQUENCE [LARGE SCALE GENOMIC DNA]</scope>
    <source>
        <strain evidence="2 3">JCM 19491</strain>
    </source>
</reference>
<evidence type="ECO:0000313" key="2">
    <source>
        <dbReference type="EMBL" id="TGD82545.1"/>
    </source>
</evidence>
<dbReference type="PANTHER" id="PTHR36443">
    <property type="entry name" value="BSR5223 PROTEIN"/>
    <property type="match status" value="1"/>
</dbReference>